<keyword evidence="5" id="KW-1185">Reference proteome</keyword>
<dbReference type="InterPro" id="IPR001638">
    <property type="entry name" value="Solute-binding_3/MltF_N"/>
</dbReference>
<dbReference type="PANTHER" id="PTHR35936">
    <property type="entry name" value="MEMBRANE-BOUND LYTIC MUREIN TRANSGLYCOSYLASE F"/>
    <property type="match status" value="1"/>
</dbReference>
<evidence type="ECO:0000256" key="2">
    <source>
        <dbReference type="ARBA" id="ARBA00022729"/>
    </source>
</evidence>
<dbReference type="SUPFAM" id="SSF53850">
    <property type="entry name" value="Periplasmic binding protein-like II"/>
    <property type="match status" value="1"/>
</dbReference>
<comment type="caution">
    <text evidence="4">The sequence shown here is derived from an EMBL/GenBank/DDBJ whole genome shotgun (WGS) entry which is preliminary data.</text>
</comment>
<feature type="domain" description="Solute-binding protein family 3/N-terminal" evidence="3">
    <location>
        <begin position="18"/>
        <end position="249"/>
    </location>
</feature>
<evidence type="ECO:0000256" key="1">
    <source>
        <dbReference type="ARBA" id="ARBA00010333"/>
    </source>
</evidence>
<reference evidence="4" key="2">
    <citation type="submission" date="2020-09" db="EMBL/GenBank/DDBJ databases">
        <authorList>
            <person name="Sun Q."/>
            <person name="Ohkuma M."/>
        </authorList>
    </citation>
    <scope>NUCLEOTIDE SEQUENCE</scope>
    <source>
        <strain evidence="4">JCM 13919</strain>
    </source>
</reference>
<protein>
    <submittedName>
        <fullName evidence="4">Arginine/ornithine ABC transporter substrate-binding protein</fullName>
    </submittedName>
</protein>
<dbReference type="Proteomes" id="UP000630149">
    <property type="component" value="Unassembled WGS sequence"/>
</dbReference>
<evidence type="ECO:0000313" key="4">
    <source>
        <dbReference type="EMBL" id="GGI92782.1"/>
    </source>
</evidence>
<dbReference type="AlphaFoldDB" id="A0A917NFG2"/>
<evidence type="ECO:0000259" key="3">
    <source>
        <dbReference type="SMART" id="SM00062"/>
    </source>
</evidence>
<accession>A0A917NFG2</accession>
<dbReference type="Pfam" id="PF00497">
    <property type="entry name" value="SBP_bac_3"/>
    <property type="match status" value="1"/>
</dbReference>
<comment type="similarity">
    <text evidence="1">Belongs to the bacterial solute-binding protein 3 family.</text>
</comment>
<sequence length="275" mass="31131">MLGVLISFNCLSAGPPDILKVGTLVYNPPYEEALTHKNIAFGFNIEIMNDLCSAMRKPCEFIPLRFDELLIALNKNQVDLIIVGISLMPVNSDQYVFSQPYFISEAVFLMLSTNNTNDLNHKTVGIVKNTLFPYRNQYELIYEEKNPKLTEHKDQLQFKFFNNLPELLTALKVGQVDAVILDVGAANYWIRSSGNQFKRIGPIIPLPKGMAIMTTKANSALIDEVNKAINTIESDNQLLSIYEKYWQLININDNMKGRLIPKANQDMVIPTVENN</sequence>
<gene>
    <name evidence="4" type="primary">artJ</name>
    <name evidence="4" type="ORF">GCM10007966_21710</name>
</gene>
<name>A0A917NFG2_9GAMM</name>
<reference evidence="4" key="1">
    <citation type="journal article" date="2014" name="Int. J. Syst. Evol. Microbiol.">
        <title>Complete genome sequence of Corynebacterium casei LMG S-19264T (=DSM 44701T), isolated from a smear-ripened cheese.</title>
        <authorList>
            <consortium name="US DOE Joint Genome Institute (JGI-PGF)"/>
            <person name="Walter F."/>
            <person name="Albersmeier A."/>
            <person name="Kalinowski J."/>
            <person name="Ruckert C."/>
        </authorList>
    </citation>
    <scope>NUCLEOTIDE SEQUENCE</scope>
    <source>
        <strain evidence="4">JCM 13919</strain>
    </source>
</reference>
<dbReference type="SMART" id="SM00062">
    <property type="entry name" value="PBPb"/>
    <property type="match status" value="1"/>
</dbReference>
<dbReference type="EMBL" id="BMOB01000014">
    <property type="protein sequence ID" value="GGI92782.1"/>
    <property type="molecule type" value="Genomic_DNA"/>
</dbReference>
<evidence type="ECO:0000313" key="5">
    <source>
        <dbReference type="Proteomes" id="UP000630149"/>
    </source>
</evidence>
<keyword evidence="2" id="KW-0732">Signal</keyword>
<dbReference type="Gene3D" id="3.40.190.10">
    <property type="entry name" value="Periplasmic binding protein-like II"/>
    <property type="match status" value="2"/>
</dbReference>
<proteinExistence type="inferred from homology"/>
<organism evidence="4 5">
    <name type="scientific">Legionella impletisoli</name>
    <dbReference type="NCBI Taxonomy" id="343510"/>
    <lineage>
        <taxon>Bacteria</taxon>
        <taxon>Pseudomonadati</taxon>
        <taxon>Pseudomonadota</taxon>
        <taxon>Gammaproteobacteria</taxon>
        <taxon>Legionellales</taxon>
        <taxon>Legionellaceae</taxon>
        <taxon>Legionella</taxon>
    </lineage>
</organism>